<feature type="non-terminal residue" evidence="1">
    <location>
        <position position="48"/>
    </location>
</feature>
<reference evidence="1" key="1">
    <citation type="submission" date="2021-06" db="EMBL/GenBank/DDBJ databases">
        <authorList>
            <person name="Hodson N. C."/>
            <person name="Mongue J. A."/>
            <person name="Jaron S. K."/>
        </authorList>
    </citation>
    <scope>NUCLEOTIDE SEQUENCE</scope>
</reference>
<comment type="caution">
    <text evidence="1">The sequence shown here is derived from an EMBL/GenBank/DDBJ whole genome shotgun (WGS) entry which is preliminary data.</text>
</comment>
<sequence>QRDSFYQLTTLQLEEYLEIYLWDNDHVPLQARRTFVVLRIHGQHVKSV</sequence>
<dbReference type="Proteomes" id="UP000708208">
    <property type="component" value="Unassembled WGS sequence"/>
</dbReference>
<organism evidence="1 2">
    <name type="scientific">Allacma fusca</name>
    <dbReference type="NCBI Taxonomy" id="39272"/>
    <lineage>
        <taxon>Eukaryota</taxon>
        <taxon>Metazoa</taxon>
        <taxon>Ecdysozoa</taxon>
        <taxon>Arthropoda</taxon>
        <taxon>Hexapoda</taxon>
        <taxon>Collembola</taxon>
        <taxon>Symphypleona</taxon>
        <taxon>Sminthuridae</taxon>
        <taxon>Allacma</taxon>
    </lineage>
</organism>
<dbReference type="AlphaFoldDB" id="A0A8J2JW47"/>
<proteinExistence type="predicted"/>
<dbReference type="EMBL" id="CAJVCH010165186">
    <property type="protein sequence ID" value="CAG7728588.1"/>
    <property type="molecule type" value="Genomic_DNA"/>
</dbReference>
<evidence type="ECO:0000313" key="1">
    <source>
        <dbReference type="EMBL" id="CAG7728588.1"/>
    </source>
</evidence>
<accession>A0A8J2JW47</accession>
<protein>
    <submittedName>
        <fullName evidence="1">Uncharacterized protein</fullName>
    </submittedName>
</protein>
<name>A0A8J2JW47_9HEXA</name>
<keyword evidence="2" id="KW-1185">Reference proteome</keyword>
<gene>
    <name evidence="1" type="ORF">AFUS01_LOCUS17354</name>
</gene>
<evidence type="ECO:0000313" key="2">
    <source>
        <dbReference type="Proteomes" id="UP000708208"/>
    </source>
</evidence>